<evidence type="ECO:0000313" key="5">
    <source>
        <dbReference type="EMBL" id="KZS12053.1"/>
    </source>
</evidence>
<organism evidence="5 6">
    <name type="scientific">Daphnia magna</name>
    <dbReference type="NCBI Taxonomy" id="35525"/>
    <lineage>
        <taxon>Eukaryota</taxon>
        <taxon>Metazoa</taxon>
        <taxon>Ecdysozoa</taxon>
        <taxon>Arthropoda</taxon>
        <taxon>Crustacea</taxon>
        <taxon>Branchiopoda</taxon>
        <taxon>Diplostraca</taxon>
        <taxon>Cladocera</taxon>
        <taxon>Anomopoda</taxon>
        <taxon>Daphniidae</taxon>
        <taxon>Daphnia</taxon>
    </lineage>
</organism>
<dbReference type="OrthoDB" id="6514991at2759"/>
<evidence type="ECO:0008006" key="7">
    <source>
        <dbReference type="Google" id="ProtNLM"/>
    </source>
</evidence>
<feature type="region of interest" description="Disordered" evidence="3">
    <location>
        <begin position="244"/>
        <end position="263"/>
    </location>
</feature>
<accession>A0A164V7T5</accession>
<dbReference type="InterPro" id="IPR031311">
    <property type="entry name" value="CHIT_BIND_RR_consensus"/>
</dbReference>
<feature type="chain" id="PRO_5013198554" description="Cuticle protein" evidence="4">
    <location>
        <begin position="16"/>
        <end position="1074"/>
    </location>
</feature>
<keyword evidence="1 2" id="KW-0193">Cuticle</keyword>
<keyword evidence="6" id="KW-1185">Reference proteome</keyword>
<name>A0A164V7T5_9CRUS</name>
<dbReference type="AlphaFoldDB" id="A0A164V7T5"/>
<dbReference type="InterPro" id="IPR000618">
    <property type="entry name" value="Insect_cuticle"/>
</dbReference>
<evidence type="ECO:0000313" key="6">
    <source>
        <dbReference type="Proteomes" id="UP000076858"/>
    </source>
</evidence>
<reference evidence="5 6" key="1">
    <citation type="submission" date="2016-03" db="EMBL/GenBank/DDBJ databases">
        <title>EvidentialGene: Evidence-directed Construction of Genes on Genomes.</title>
        <authorList>
            <person name="Gilbert D.G."/>
            <person name="Choi J.-H."/>
            <person name="Mockaitis K."/>
            <person name="Colbourne J."/>
            <person name="Pfrender M."/>
        </authorList>
    </citation>
    <scope>NUCLEOTIDE SEQUENCE [LARGE SCALE GENOMIC DNA]</scope>
    <source>
        <strain evidence="5 6">Xinb3</strain>
        <tissue evidence="5">Complete organism</tissue>
    </source>
</reference>
<dbReference type="GO" id="GO:0042302">
    <property type="term" value="F:structural constituent of cuticle"/>
    <property type="evidence" value="ECO:0007669"/>
    <property type="project" value="UniProtKB-UniRule"/>
</dbReference>
<dbReference type="Pfam" id="PF00379">
    <property type="entry name" value="Chitin_bind_4"/>
    <property type="match status" value="2"/>
</dbReference>
<evidence type="ECO:0000256" key="2">
    <source>
        <dbReference type="PROSITE-ProRule" id="PRU00497"/>
    </source>
</evidence>
<dbReference type="Proteomes" id="UP000076858">
    <property type="component" value="Unassembled WGS sequence"/>
</dbReference>
<comment type="caution">
    <text evidence="5">The sequence shown here is derived from an EMBL/GenBank/DDBJ whole genome shotgun (WGS) entry which is preliminary data.</text>
</comment>
<keyword evidence="4" id="KW-0732">Signal</keyword>
<feature type="signal peptide" evidence="4">
    <location>
        <begin position="1"/>
        <end position="15"/>
    </location>
</feature>
<sequence length="1074" mass="116684">MKIAILLVLLGLARANLQLASHKRDALVFNAYANDAVLQRVTRAQPAIYPPEKDLTWVEDSYQRSYTPQPYSFAYDVNDGYNNYGHEQQSDGYVTSGSYRVLLPDGRTQIVNFRADKNGYVADVKYEVSIFKPAAPSHRALPVAPLRNTNAGHSKKASPAWTAFTAYQPDAKKASYKADLIAALGYKTTAATPSIAAGKEAAIDPHYKTPAAVAEYNKRPEYQTAPIDSAPVHRDSSVPAYKPVAAPPDAQVDTNPTDAEYKSPAKPAYSVAVGVTVPEYRPPAAAATKIPVAPVYKTPAVQVYRVPEDRTNKIPATPSVPVYRPPSAAAEYKAAVTPTYQVASAPEYEYTTEPAAPVYTVPASTPTTPAYKATQVDTTTPYRPPTTPSVQAIAVYGESSTPAPRFRPAWTAFRYAVPEASTPLPYEGQPTTSEYPIAATTPAYRPPPPAYEVAAPAQEESVYEVTTVPAEISTTPAYQNDAAPWTAFRATEAPYQSPALPAYVPLTTVDSVRPFYETSTHTYLNEAPTAPAAPDVPVFYSEPESLSSTYEQSAPAAWKARPSVYVPAEETTTYRPEINDATTTAQSDVTAQTVTAAPVVYEAPTTPSAYRTVPSAIRSPWTGLRPAPDVPLYYVAPTTYRPLNPAVYKVPDARVYKSNSASKTSSSGPTWNAWTAFRSAPVRPVGRPGSQVSTTPDPSAYKLPTPLLVIFAALVATSLAYGRYRPNYHPLRNSMPYEFEYDVNDGDNQQGHRQRNDGRVTSGSYRVALPDGRTQIVTYRADHNGYNADVTYEESDYNPTRLTYRPPAPQSYYPPAPQSYYPPAPSSYYPPAPKPLIFRTPSYGSPSAFDVRPFGAPDYQPSPLPRPLIFRAPSYDSPVAAEAFGTTPFYTSPAVPPFGAEAIQDYDASHEASFAPVPLLFRNNVAYKVTPHAEYKDRIPVEYRSAFGKRSLPIDQWNETSILEVLPGPAEVEAAVNVIDDVADTEEASATPAADVEAAEAAGELESSKAYANEALDDATLDDAELLPSPEAFAVEASEARTDSPSETYHSDVIEFDDLPFPLPLPLAFRPYAV</sequence>
<dbReference type="PROSITE" id="PS00233">
    <property type="entry name" value="CHIT_BIND_RR_1"/>
    <property type="match status" value="2"/>
</dbReference>
<evidence type="ECO:0000256" key="4">
    <source>
        <dbReference type="SAM" id="SignalP"/>
    </source>
</evidence>
<feature type="region of interest" description="Disordered" evidence="3">
    <location>
        <begin position="740"/>
        <end position="765"/>
    </location>
</feature>
<evidence type="ECO:0000256" key="3">
    <source>
        <dbReference type="SAM" id="MobiDB-lite"/>
    </source>
</evidence>
<feature type="region of interest" description="Disordered" evidence="3">
    <location>
        <begin position="790"/>
        <end position="817"/>
    </location>
</feature>
<protein>
    <recommendedName>
        <fullName evidence="7">Cuticle protein</fullName>
    </recommendedName>
</protein>
<proteinExistence type="predicted"/>
<feature type="compositionally biased region" description="Pro residues" evidence="3">
    <location>
        <begin position="806"/>
        <end position="817"/>
    </location>
</feature>
<dbReference type="PROSITE" id="PS51155">
    <property type="entry name" value="CHIT_BIND_RR_2"/>
    <property type="match status" value="2"/>
</dbReference>
<gene>
    <name evidence="5" type="ORF">APZ42_023131</name>
</gene>
<evidence type="ECO:0000256" key="1">
    <source>
        <dbReference type="ARBA" id="ARBA00022460"/>
    </source>
</evidence>
<dbReference type="EMBL" id="LRGB01001409">
    <property type="protein sequence ID" value="KZS12053.1"/>
    <property type="molecule type" value="Genomic_DNA"/>
</dbReference>